<dbReference type="RefSeq" id="WP_099115420.1">
    <property type="nucleotide sequence ID" value="NZ_CAWNQI010000054.1"/>
</dbReference>
<reference evidence="1 2" key="1">
    <citation type="journal article" date="2017" name="Nat. Microbiol.">
        <title>Natural product diversity associated with the nematode symbionts Photorhabdus and Xenorhabdus.</title>
        <authorList>
            <person name="Tobias N.J."/>
            <person name="Wolff H."/>
            <person name="Djahanschiri B."/>
            <person name="Grundmann F."/>
            <person name="Kronenwerth M."/>
            <person name="Shi Y.M."/>
            <person name="Simonyi S."/>
            <person name="Grun P."/>
            <person name="Shapiro-Ilan D."/>
            <person name="Pidot S.J."/>
            <person name="Stinear T.P."/>
            <person name="Ebersberger I."/>
            <person name="Bode H.B."/>
        </authorList>
    </citation>
    <scope>NUCLEOTIDE SEQUENCE [LARGE SCALE GENOMIC DNA]</scope>
    <source>
        <strain evidence="1 2">DSM 17902</strain>
    </source>
</reference>
<dbReference type="AlphaFoldDB" id="A0A2D0JLR7"/>
<dbReference type="Proteomes" id="UP000221980">
    <property type="component" value="Unassembled WGS sequence"/>
</dbReference>
<evidence type="ECO:0008006" key="3">
    <source>
        <dbReference type="Google" id="ProtNLM"/>
    </source>
</evidence>
<protein>
    <recommendedName>
        <fullName evidence="3">DUF2635 domain-containing protein</fullName>
    </recommendedName>
</protein>
<dbReference type="EMBL" id="NITZ01000022">
    <property type="protein sequence ID" value="PHM47089.1"/>
    <property type="molecule type" value="Genomic_DNA"/>
</dbReference>
<evidence type="ECO:0000313" key="1">
    <source>
        <dbReference type="EMBL" id="PHM47089.1"/>
    </source>
</evidence>
<name>A0A2D0JLR7_9GAMM</name>
<evidence type="ECO:0000313" key="2">
    <source>
        <dbReference type="Proteomes" id="UP000221980"/>
    </source>
</evidence>
<organism evidence="1 2">
    <name type="scientific">Xenorhabdus miraniensis</name>
    <dbReference type="NCBI Taxonomy" id="351674"/>
    <lineage>
        <taxon>Bacteria</taxon>
        <taxon>Pseudomonadati</taxon>
        <taxon>Pseudomonadota</taxon>
        <taxon>Gammaproteobacteria</taxon>
        <taxon>Enterobacterales</taxon>
        <taxon>Morganellaceae</taxon>
        <taxon>Xenorhabdus</taxon>
    </lineage>
</organism>
<sequence>MSTLIVIAATGLRVPQENQSRRYIESVPVTVPDTAYYRRLITTGDLVPVPPASTRPGKLRKPEHD</sequence>
<accession>A0A2D0JLR7</accession>
<gene>
    <name evidence="1" type="ORF">Xmir_03508</name>
</gene>
<keyword evidence="2" id="KW-1185">Reference proteome</keyword>
<dbReference type="OrthoDB" id="6434547at2"/>
<comment type="caution">
    <text evidence="1">The sequence shown here is derived from an EMBL/GenBank/DDBJ whole genome shotgun (WGS) entry which is preliminary data.</text>
</comment>
<proteinExistence type="predicted"/>